<gene>
    <name evidence="1" type="ORF">GM418_30210</name>
</gene>
<evidence type="ECO:0000313" key="2">
    <source>
        <dbReference type="Proteomes" id="UP000428260"/>
    </source>
</evidence>
<name>A0A6I6JZ76_9BACT</name>
<reference evidence="1 2" key="1">
    <citation type="submission" date="2019-11" db="EMBL/GenBank/DDBJ databases">
        <authorList>
            <person name="Zheng R.K."/>
            <person name="Sun C.M."/>
        </authorList>
    </citation>
    <scope>NUCLEOTIDE SEQUENCE [LARGE SCALE GENOMIC DNA]</scope>
    <source>
        <strain evidence="1 2">WC007</strain>
    </source>
</reference>
<dbReference type="KEGG" id="mcos:GM418_30210"/>
<dbReference type="Gene3D" id="3.40.50.300">
    <property type="entry name" value="P-loop containing nucleotide triphosphate hydrolases"/>
    <property type="match status" value="1"/>
</dbReference>
<dbReference type="AlphaFoldDB" id="A0A6I6JZ76"/>
<accession>A0A6I6JZ76</accession>
<protein>
    <submittedName>
        <fullName evidence="1">ATPase</fullName>
    </submittedName>
</protein>
<sequence length="222" mass="25681">MTPNPYKEIAEIKDGKHRFSFGACKDWLENLGKRTYGDSFRLYPDDFPLIYSLIVYAIEDKKEAEKCNLNLKKGILLTGPIGCGKTTLMNLVKYFFQPGKQYQVKSTRDITFEFEQEGYKVINRYSKNPLNLSYTNPVPNIFCFDDLGIEQTQKHFGNECNVMAEILLSRYDLFISKGIPTHLTSNLSASEIEEKYGNRVRSRMREMFNLVAFDKESGDKRS</sequence>
<evidence type="ECO:0000313" key="1">
    <source>
        <dbReference type="EMBL" id="QGY48255.1"/>
    </source>
</evidence>
<dbReference type="Proteomes" id="UP000428260">
    <property type="component" value="Chromosome"/>
</dbReference>
<keyword evidence="2" id="KW-1185">Reference proteome</keyword>
<organism evidence="1 2">
    <name type="scientific">Maribellus comscasis</name>
    <dbReference type="NCBI Taxonomy" id="2681766"/>
    <lineage>
        <taxon>Bacteria</taxon>
        <taxon>Pseudomonadati</taxon>
        <taxon>Bacteroidota</taxon>
        <taxon>Bacteroidia</taxon>
        <taxon>Marinilabiliales</taxon>
        <taxon>Prolixibacteraceae</taxon>
        <taxon>Maribellus</taxon>
    </lineage>
</organism>
<dbReference type="EMBL" id="CP046401">
    <property type="protein sequence ID" value="QGY48255.1"/>
    <property type="molecule type" value="Genomic_DNA"/>
</dbReference>
<dbReference type="InterPro" id="IPR027417">
    <property type="entry name" value="P-loop_NTPase"/>
</dbReference>
<proteinExistence type="predicted"/>
<dbReference type="SUPFAM" id="SSF52540">
    <property type="entry name" value="P-loop containing nucleoside triphosphate hydrolases"/>
    <property type="match status" value="1"/>
</dbReference>